<keyword evidence="3" id="KW-1185">Reference proteome</keyword>
<sequence>MATPASSRSGRLALQLGCLRNAGPAGRRATAPKAEIFSKRAKLGDQGDGVSREQGETRPIDGRN</sequence>
<name>A0A6A6IK98_9PLEO</name>
<protein>
    <submittedName>
        <fullName evidence="2">Uncharacterized protein</fullName>
    </submittedName>
</protein>
<evidence type="ECO:0000256" key="1">
    <source>
        <dbReference type="SAM" id="MobiDB-lite"/>
    </source>
</evidence>
<accession>A0A6A6IK98</accession>
<gene>
    <name evidence="2" type="ORF">BU26DRAFT_518421</name>
</gene>
<feature type="region of interest" description="Disordered" evidence="1">
    <location>
        <begin position="22"/>
        <end position="64"/>
    </location>
</feature>
<dbReference type="RefSeq" id="XP_033684917.1">
    <property type="nucleotide sequence ID" value="XM_033828807.1"/>
</dbReference>
<dbReference type="EMBL" id="ML987194">
    <property type="protein sequence ID" value="KAF2249913.1"/>
    <property type="molecule type" value="Genomic_DNA"/>
</dbReference>
<reference evidence="2" key="1">
    <citation type="journal article" date="2020" name="Stud. Mycol.">
        <title>101 Dothideomycetes genomes: a test case for predicting lifestyles and emergence of pathogens.</title>
        <authorList>
            <person name="Haridas S."/>
            <person name="Albert R."/>
            <person name="Binder M."/>
            <person name="Bloem J."/>
            <person name="Labutti K."/>
            <person name="Salamov A."/>
            <person name="Andreopoulos B."/>
            <person name="Baker S."/>
            <person name="Barry K."/>
            <person name="Bills G."/>
            <person name="Bluhm B."/>
            <person name="Cannon C."/>
            <person name="Castanera R."/>
            <person name="Culley D."/>
            <person name="Daum C."/>
            <person name="Ezra D."/>
            <person name="Gonzalez J."/>
            <person name="Henrissat B."/>
            <person name="Kuo A."/>
            <person name="Liang C."/>
            <person name="Lipzen A."/>
            <person name="Lutzoni F."/>
            <person name="Magnuson J."/>
            <person name="Mondo S."/>
            <person name="Nolan M."/>
            <person name="Ohm R."/>
            <person name="Pangilinan J."/>
            <person name="Park H.-J."/>
            <person name="Ramirez L."/>
            <person name="Alfaro M."/>
            <person name="Sun H."/>
            <person name="Tritt A."/>
            <person name="Yoshinaga Y."/>
            <person name="Zwiers L.-H."/>
            <person name="Turgeon B."/>
            <person name="Goodwin S."/>
            <person name="Spatafora J."/>
            <person name="Crous P."/>
            <person name="Grigoriev I."/>
        </authorList>
    </citation>
    <scope>NUCLEOTIDE SEQUENCE</scope>
    <source>
        <strain evidence="2">CBS 122368</strain>
    </source>
</reference>
<dbReference type="Proteomes" id="UP000800094">
    <property type="component" value="Unassembled WGS sequence"/>
</dbReference>
<proteinExistence type="predicted"/>
<feature type="compositionally biased region" description="Basic and acidic residues" evidence="1">
    <location>
        <begin position="36"/>
        <end position="64"/>
    </location>
</feature>
<organism evidence="2 3">
    <name type="scientific">Trematosphaeria pertusa</name>
    <dbReference type="NCBI Taxonomy" id="390896"/>
    <lineage>
        <taxon>Eukaryota</taxon>
        <taxon>Fungi</taxon>
        <taxon>Dikarya</taxon>
        <taxon>Ascomycota</taxon>
        <taxon>Pezizomycotina</taxon>
        <taxon>Dothideomycetes</taxon>
        <taxon>Pleosporomycetidae</taxon>
        <taxon>Pleosporales</taxon>
        <taxon>Massarineae</taxon>
        <taxon>Trematosphaeriaceae</taxon>
        <taxon>Trematosphaeria</taxon>
    </lineage>
</organism>
<evidence type="ECO:0000313" key="2">
    <source>
        <dbReference type="EMBL" id="KAF2249913.1"/>
    </source>
</evidence>
<dbReference type="GeneID" id="54582137"/>
<evidence type="ECO:0000313" key="3">
    <source>
        <dbReference type="Proteomes" id="UP000800094"/>
    </source>
</evidence>
<dbReference type="AlphaFoldDB" id="A0A6A6IK98"/>